<evidence type="ECO:0000256" key="1">
    <source>
        <dbReference type="ARBA" id="ARBA00004167"/>
    </source>
</evidence>
<keyword evidence="6" id="KW-0408">Iron</keyword>
<evidence type="ECO:0000256" key="11">
    <source>
        <dbReference type="RuleBase" id="RU004497"/>
    </source>
</evidence>
<keyword evidence="7" id="KW-0411">Iron-sulfur</keyword>
<keyword evidence="2 10" id="KW-0812">Transmembrane</keyword>
<comment type="subunit">
    <text evidence="11">The main subunits of complex b-c1 are: cytochrome b, cytochrome c1 and the Rieske protein.</text>
</comment>
<dbReference type="CDD" id="cd03470">
    <property type="entry name" value="Rieske_cytochrome_bc1"/>
    <property type="match status" value="1"/>
</dbReference>
<dbReference type="Pfam" id="PF00355">
    <property type="entry name" value="Rieske"/>
    <property type="match status" value="1"/>
</dbReference>
<sequence length="204" mass="21921">MSETLVDSKKIDASKRTWLIASGCAGAVGGVATAIPFVSTFQPSERAKAAGAAVEVDIAELKPGEKVTVEWRGKPVWIVRRTPEQVAALAGIDSQLADPKSERKPDELTPEYARNEARSIKPEFFVAVGICSHLGCSPSDKFQTGAQPSLPDDWKGGFLCPCHGSTFDMAGRVFKNKPAPDNLEVPPHMFLSDSKLLIGEDKKA</sequence>
<dbReference type="PANTHER" id="PTHR10134">
    <property type="entry name" value="CYTOCHROME B-C1 COMPLEX SUBUNIT RIESKE, MITOCHONDRIAL"/>
    <property type="match status" value="1"/>
</dbReference>
<dbReference type="InterPro" id="IPR036922">
    <property type="entry name" value="Rieske_2Fe-2S_sf"/>
</dbReference>
<evidence type="ECO:0000256" key="2">
    <source>
        <dbReference type="ARBA" id="ARBA00022692"/>
    </source>
</evidence>
<dbReference type="RefSeq" id="WP_313875309.1">
    <property type="nucleotide sequence ID" value="NZ_JAVBIK010000001.1"/>
</dbReference>
<keyword evidence="9" id="KW-1015">Disulfide bond</keyword>
<feature type="transmembrane region" description="Helical" evidence="10">
    <location>
        <begin position="18"/>
        <end position="38"/>
    </location>
</feature>
<keyword evidence="14" id="KW-1185">Reference proteome</keyword>
<dbReference type="InterPro" id="IPR017941">
    <property type="entry name" value="Rieske_2Fe-2S"/>
</dbReference>
<comment type="caution">
    <text evidence="13">The sequence shown here is derived from an EMBL/GenBank/DDBJ whole genome shotgun (WGS) entry which is preliminary data.</text>
</comment>
<evidence type="ECO:0000256" key="10">
    <source>
        <dbReference type="RuleBase" id="RU004494"/>
    </source>
</evidence>
<dbReference type="PRINTS" id="PR00162">
    <property type="entry name" value="RIESKE"/>
</dbReference>
<keyword evidence="4" id="KW-0479">Metal-binding</keyword>
<evidence type="ECO:0000256" key="9">
    <source>
        <dbReference type="ARBA" id="ARBA00023157"/>
    </source>
</evidence>
<dbReference type="PROSITE" id="PS51296">
    <property type="entry name" value="RIESKE"/>
    <property type="match status" value="1"/>
</dbReference>
<evidence type="ECO:0000256" key="8">
    <source>
        <dbReference type="ARBA" id="ARBA00023136"/>
    </source>
</evidence>
<comment type="subcellular location">
    <subcellularLocation>
        <location evidence="1">Membrane</location>
        <topology evidence="1">Single-pass membrane protein</topology>
    </subcellularLocation>
</comment>
<evidence type="ECO:0000313" key="13">
    <source>
        <dbReference type="EMBL" id="MDT7519642.1"/>
    </source>
</evidence>
<feature type="domain" description="Rieske" evidence="12">
    <location>
        <begin position="95"/>
        <end position="197"/>
    </location>
</feature>
<evidence type="ECO:0000256" key="7">
    <source>
        <dbReference type="ARBA" id="ARBA00023014"/>
    </source>
</evidence>
<keyword evidence="3" id="KW-0001">2Fe-2S</keyword>
<accession>A0ABU3KPG3</accession>
<dbReference type="Gene3D" id="2.102.10.10">
    <property type="entry name" value="Rieske [2Fe-2S] iron-sulphur domain"/>
    <property type="match status" value="1"/>
</dbReference>
<keyword evidence="10" id="KW-0249">Electron transport</keyword>
<keyword evidence="5 10" id="KW-1133">Transmembrane helix</keyword>
<comment type="catalytic activity">
    <reaction evidence="10">
        <text>a quinol + 2 Fe(III)-[cytochrome c](out) = a quinone + 2 Fe(II)-[cytochrome c](out) + 2 H(+)(out)</text>
        <dbReference type="Rhea" id="RHEA:11484"/>
        <dbReference type="Rhea" id="RHEA-COMP:10350"/>
        <dbReference type="Rhea" id="RHEA-COMP:14399"/>
        <dbReference type="ChEBI" id="CHEBI:15378"/>
        <dbReference type="ChEBI" id="CHEBI:24646"/>
        <dbReference type="ChEBI" id="CHEBI:29033"/>
        <dbReference type="ChEBI" id="CHEBI:29034"/>
        <dbReference type="ChEBI" id="CHEBI:132124"/>
        <dbReference type="EC" id="7.1.1.8"/>
    </reaction>
</comment>
<protein>
    <recommendedName>
        <fullName evidence="10">Ubiquinol-cytochrome c reductase iron-sulfur subunit</fullName>
        <ecNumber evidence="10">7.1.1.8</ecNumber>
    </recommendedName>
</protein>
<name>A0ABU3KPG3_9BURK</name>
<dbReference type="InterPro" id="IPR014349">
    <property type="entry name" value="Rieske_Fe-S_prot"/>
</dbReference>
<reference evidence="13 14" key="1">
    <citation type="submission" date="2023-08" db="EMBL/GenBank/DDBJ databases">
        <title>Rhodoferax potami sp. nov. and Rhodoferax mekongensis sp. nov., isolated from the Mekong River in Thailand.</title>
        <authorList>
            <person name="Kitikhun S."/>
            <person name="Charoenyingcharoen P."/>
            <person name="Siriarchawattana P."/>
            <person name="Likhitrattanapisal S."/>
            <person name="Nilsakha T."/>
            <person name="Chanpet A."/>
            <person name="Rattanawaree P."/>
            <person name="Ingsriswang S."/>
        </authorList>
    </citation>
    <scope>NUCLEOTIDE SEQUENCE [LARGE SCALE GENOMIC DNA]</scope>
    <source>
        <strain evidence="13 14">TBRC 17660</strain>
    </source>
</reference>
<keyword evidence="8 10" id="KW-0472">Membrane</keyword>
<comment type="cofactor">
    <cofactor evidence="10">
        <name>[2Fe-2S] cluster</name>
        <dbReference type="ChEBI" id="CHEBI:190135"/>
    </cofactor>
    <text evidence="10">Binds 1 [2Fe-2S] cluster per subunit.</text>
</comment>
<keyword evidence="10" id="KW-0813">Transport</keyword>
<evidence type="ECO:0000256" key="6">
    <source>
        <dbReference type="ARBA" id="ARBA00023004"/>
    </source>
</evidence>
<evidence type="ECO:0000259" key="12">
    <source>
        <dbReference type="PROSITE" id="PS51296"/>
    </source>
</evidence>
<dbReference type="Proteomes" id="UP001321700">
    <property type="component" value="Unassembled WGS sequence"/>
</dbReference>
<dbReference type="InterPro" id="IPR005805">
    <property type="entry name" value="Rieske_Fe-S_prot_C"/>
</dbReference>
<proteinExistence type="predicted"/>
<organism evidence="13 14">
    <name type="scientific">Rhodoferax potami</name>
    <dbReference type="NCBI Taxonomy" id="3068338"/>
    <lineage>
        <taxon>Bacteria</taxon>
        <taxon>Pseudomonadati</taxon>
        <taxon>Pseudomonadota</taxon>
        <taxon>Betaproteobacteria</taxon>
        <taxon>Burkholderiales</taxon>
        <taxon>Comamonadaceae</taxon>
        <taxon>Rhodoferax</taxon>
    </lineage>
</organism>
<comment type="miscellaneous">
    <text evidence="10">The Rieske protein is a high potential 2Fe-2S protein.</text>
</comment>
<evidence type="ECO:0000256" key="5">
    <source>
        <dbReference type="ARBA" id="ARBA00022989"/>
    </source>
</evidence>
<evidence type="ECO:0000256" key="4">
    <source>
        <dbReference type="ARBA" id="ARBA00022723"/>
    </source>
</evidence>
<dbReference type="EC" id="7.1.1.8" evidence="10"/>
<evidence type="ECO:0000256" key="3">
    <source>
        <dbReference type="ARBA" id="ARBA00022714"/>
    </source>
</evidence>
<gene>
    <name evidence="13" type="primary">petA</name>
    <name evidence="13" type="ORF">RAE19_13125</name>
</gene>
<dbReference type="SUPFAM" id="SSF50022">
    <property type="entry name" value="ISP domain"/>
    <property type="match status" value="1"/>
</dbReference>
<dbReference type="InterPro" id="IPR006317">
    <property type="entry name" value="Ubiquinol_cyt_c_Rdtase_Fe-S-su"/>
</dbReference>
<evidence type="ECO:0000313" key="14">
    <source>
        <dbReference type="Proteomes" id="UP001321700"/>
    </source>
</evidence>
<dbReference type="EMBL" id="JAVBIK010000001">
    <property type="protein sequence ID" value="MDT7519642.1"/>
    <property type="molecule type" value="Genomic_DNA"/>
</dbReference>
<dbReference type="NCBIfam" id="TIGR01416">
    <property type="entry name" value="Rieske_proteo"/>
    <property type="match status" value="1"/>
</dbReference>